<name>A0ABW5YAG7_9SPHI</name>
<dbReference type="PANTHER" id="PTHR11712:SF336">
    <property type="entry name" value="3-OXOACYL-[ACYL-CARRIER-PROTEIN] SYNTHASE, MITOCHONDRIAL"/>
    <property type="match status" value="1"/>
</dbReference>
<dbReference type="InterPro" id="IPR014031">
    <property type="entry name" value="Ketoacyl_synth_C"/>
</dbReference>
<dbReference type="Pfam" id="PF00109">
    <property type="entry name" value="ketoacyl-synt"/>
    <property type="match status" value="1"/>
</dbReference>
<evidence type="ECO:0000313" key="5">
    <source>
        <dbReference type="EMBL" id="MFD2871787.1"/>
    </source>
</evidence>
<dbReference type="InterPro" id="IPR000794">
    <property type="entry name" value="Beta-ketoacyl_synthase"/>
</dbReference>
<dbReference type="PROSITE" id="PS52004">
    <property type="entry name" value="KS3_2"/>
    <property type="match status" value="1"/>
</dbReference>
<dbReference type="SMART" id="SM00825">
    <property type="entry name" value="PKS_KS"/>
    <property type="match status" value="1"/>
</dbReference>
<dbReference type="InterPro" id="IPR014030">
    <property type="entry name" value="Ketoacyl_synth_N"/>
</dbReference>
<dbReference type="InterPro" id="IPR016039">
    <property type="entry name" value="Thiolase-like"/>
</dbReference>
<organism evidence="5 6">
    <name type="scientific">Mucilaginibacter ximonensis</name>
    <dbReference type="NCBI Taxonomy" id="538021"/>
    <lineage>
        <taxon>Bacteria</taxon>
        <taxon>Pseudomonadati</taxon>
        <taxon>Bacteroidota</taxon>
        <taxon>Sphingobacteriia</taxon>
        <taxon>Sphingobacteriales</taxon>
        <taxon>Sphingobacteriaceae</taxon>
        <taxon>Mucilaginibacter</taxon>
    </lineage>
</organism>
<accession>A0ABW5YAG7</accession>
<feature type="domain" description="Ketosynthase family 3 (KS3)" evidence="4">
    <location>
        <begin position="11"/>
        <end position="385"/>
    </location>
</feature>
<dbReference type="InterPro" id="IPR020615">
    <property type="entry name" value="Thiolase_acyl_enz_int_AS"/>
</dbReference>
<evidence type="ECO:0000313" key="6">
    <source>
        <dbReference type="Proteomes" id="UP001597557"/>
    </source>
</evidence>
<sequence length="385" mass="40815">MRNEDIYQPVTPAVYIVADNIYSPIGTTTAQNFEALKQGISGIQKHQNPAISDGEFYASLFNYKENKVLKQFKNSKFENLLIASVEAALSEVDIDVENDKTILIISSTKGNISLLETNAADAELQNKIALHTSARIVAGYFGLANQPLVVSNACISGIMAVLAGMRLLQSGKYETAIVVGADEISKFVLSGFQSFQAISDEPCKPFDQNRNGITLGEGAATMILSTNSKYAGRIKVLGGAVSNDANHISAPSRTGEELSGAINRTLSMSALTAEDVDLISAHGTATSYNDEMEAKAIALSGLDTVPANSLKGYYGHTLGAAGLIESIISVQSLKQNMILPTLGFETIGVSSPINICTQLTPKRLKTCLKTASGFGGCNAAVLYSK</sequence>
<evidence type="ECO:0000256" key="1">
    <source>
        <dbReference type="ARBA" id="ARBA00008467"/>
    </source>
</evidence>
<keyword evidence="6" id="KW-1185">Reference proteome</keyword>
<evidence type="ECO:0000259" key="4">
    <source>
        <dbReference type="PROSITE" id="PS52004"/>
    </source>
</evidence>
<comment type="caution">
    <text evidence="5">The sequence shown here is derived from an EMBL/GenBank/DDBJ whole genome shotgun (WGS) entry which is preliminary data.</text>
</comment>
<dbReference type="Pfam" id="PF02801">
    <property type="entry name" value="Ketoacyl-synt_C"/>
    <property type="match status" value="1"/>
</dbReference>
<proteinExistence type="inferred from homology"/>
<reference evidence="6" key="1">
    <citation type="journal article" date="2019" name="Int. J. Syst. Evol. Microbiol.">
        <title>The Global Catalogue of Microorganisms (GCM) 10K type strain sequencing project: providing services to taxonomists for standard genome sequencing and annotation.</title>
        <authorList>
            <consortium name="The Broad Institute Genomics Platform"/>
            <consortium name="The Broad Institute Genome Sequencing Center for Infectious Disease"/>
            <person name="Wu L."/>
            <person name="Ma J."/>
        </authorList>
    </citation>
    <scope>NUCLEOTIDE SEQUENCE [LARGE SCALE GENOMIC DNA]</scope>
    <source>
        <strain evidence="6">KCTC 22437</strain>
    </source>
</reference>
<dbReference type="PANTHER" id="PTHR11712">
    <property type="entry name" value="POLYKETIDE SYNTHASE-RELATED"/>
    <property type="match status" value="1"/>
</dbReference>
<dbReference type="Proteomes" id="UP001597557">
    <property type="component" value="Unassembled WGS sequence"/>
</dbReference>
<protein>
    <submittedName>
        <fullName evidence="5">Beta-ketoacyl-[acyl-carrier-protein] synthase family protein</fullName>
    </submittedName>
</protein>
<dbReference type="PROSITE" id="PS00098">
    <property type="entry name" value="THIOLASE_1"/>
    <property type="match status" value="1"/>
</dbReference>
<evidence type="ECO:0000256" key="2">
    <source>
        <dbReference type="ARBA" id="ARBA00022679"/>
    </source>
</evidence>
<dbReference type="Gene3D" id="3.40.47.10">
    <property type="match status" value="1"/>
</dbReference>
<keyword evidence="2 3" id="KW-0808">Transferase</keyword>
<gene>
    <name evidence="5" type="ORF">ACFS5N_04870</name>
</gene>
<evidence type="ECO:0000256" key="3">
    <source>
        <dbReference type="RuleBase" id="RU003694"/>
    </source>
</evidence>
<dbReference type="RefSeq" id="WP_377182805.1">
    <property type="nucleotide sequence ID" value="NZ_JBHUPD010000001.1"/>
</dbReference>
<dbReference type="EMBL" id="JBHUPD010000001">
    <property type="protein sequence ID" value="MFD2871787.1"/>
    <property type="molecule type" value="Genomic_DNA"/>
</dbReference>
<dbReference type="SUPFAM" id="SSF53901">
    <property type="entry name" value="Thiolase-like"/>
    <property type="match status" value="1"/>
</dbReference>
<dbReference type="InterPro" id="IPR020841">
    <property type="entry name" value="PKS_Beta-ketoAc_synthase_dom"/>
</dbReference>
<comment type="similarity">
    <text evidence="1 3">Belongs to the thiolase-like superfamily. Beta-ketoacyl-ACP synthases family.</text>
</comment>